<keyword evidence="1" id="KW-1133">Transmembrane helix</keyword>
<accession>A0AAE3YU98</accession>
<sequence>MFLLKVALAPALVVVSSLAGRRWGQQVSGMLVALPIVAGPILLITCLEQGARFGSRAAGAALLGLVTLAVFALMFAWLARFLGWAPTLLISWTGCVLLDLALSAVPVDPWWGLPVVLVVAWLVARLLPAPPSDDGAPVRWPWWDLPARAAATAALVVIVTGAATTLGPGMTGVLAPFPIATSVVAAFALAQLGPAGAVRVVHGIPRGLLGFSIFCFLVAVLVVPLGTGFAFVTAVAATLAVQTAWRAVTARRAVIPGRAPQRSDTIRP</sequence>
<dbReference type="AlphaFoldDB" id="A0AAE3YU98"/>
<feature type="transmembrane region" description="Helical" evidence="1">
    <location>
        <begin position="211"/>
        <end position="241"/>
    </location>
</feature>
<keyword evidence="1" id="KW-0472">Membrane</keyword>
<feature type="transmembrane region" description="Helical" evidence="1">
    <location>
        <begin position="84"/>
        <end position="102"/>
    </location>
</feature>
<feature type="transmembrane region" description="Helical" evidence="1">
    <location>
        <begin position="173"/>
        <end position="191"/>
    </location>
</feature>
<protein>
    <submittedName>
        <fullName evidence="2">Uncharacterized protein</fullName>
    </submittedName>
</protein>
<evidence type="ECO:0000313" key="2">
    <source>
        <dbReference type="EMBL" id="MDR7278523.1"/>
    </source>
</evidence>
<dbReference type="Proteomes" id="UP001183643">
    <property type="component" value="Unassembled WGS sequence"/>
</dbReference>
<reference evidence="2" key="1">
    <citation type="submission" date="2023-07" db="EMBL/GenBank/DDBJ databases">
        <title>Sequencing the genomes of 1000 actinobacteria strains.</title>
        <authorList>
            <person name="Klenk H.-P."/>
        </authorList>
    </citation>
    <scope>NUCLEOTIDE SEQUENCE</scope>
    <source>
        <strain evidence="2">DSM 44707</strain>
    </source>
</reference>
<feature type="transmembrane region" description="Helical" evidence="1">
    <location>
        <begin position="109"/>
        <end position="127"/>
    </location>
</feature>
<name>A0AAE3YU98_9ACTN</name>
<keyword evidence="3" id="KW-1185">Reference proteome</keyword>
<proteinExistence type="predicted"/>
<feature type="transmembrane region" description="Helical" evidence="1">
    <location>
        <begin position="29"/>
        <end position="47"/>
    </location>
</feature>
<dbReference type="RefSeq" id="WP_310371491.1">
    <property type="nucleotide sequence ID" value="NZ_JAVDYB010000001.1"/>
</dbReference>
<feature type="transmembrane region" description="Helical" evidence="1">
    <location>
        <begin position="59"/>
        <end position="78"/>
    </location>
</feature>
<feature type="transmembrane region" description="Helical" evidence="1">
    <location>
        <begin position="147"/>
        <end position="166"/>
    </location>
</feature>
<organism evidence="2 3">
    <name type="scientific">Catenuloplanes atrovinosus</name>
    <dbReference type="NCBI Taxonomy" id="137266"/>
    <lineage>
        <taxon>Bacteria</taxon>
        <taxon>Bacillati</taxon>
        <taxon>Actinomycetota</taxon>
        <taxon>Actinomycetes</taxon>
        <taxon>Micromonosporales</taxon>
        <taxon>Micromonosporaceae</taxon>
        <taxon>Catenuloplanes</taxon>
    </lineage>
</organism>
<keyword evidence="1" id="KW-0812">Transmembrane</keyword>
<comment type="caution">
    <text evidence="2">The sequence shown here is derived from an EMBL/GenBank/DDBJ whole genome shotgun (WGS) entry which is preliminary data.</text>
</comment>
<evidence type="ECO:0000313" key="3">
    <source>
        <dbReference type="Proteomes" id="UP001183643"/>
    </source>
</evidence>
<gene>
    <name evidence="2" type="ORF">J2S41_005301</name>
</gene>
<evidence type="ECO:0000256" key="1">
    <source>
        <dbReference type="SAM" id="Phobius"/>
    </source>
</evidence>
<dbReference type="EMBL" id="JAVDYB010000001">
    <property type="protein sequence ID" value="MDR7278523.1"/>
    <property type="molecule type" value="Genomic_DNA"/>
</dbReference>